<accession>A0A0A2A7K1</accession>
<dbReference type="EMBL" id="JNAM01000013">
    <property type="protein sequence ID" value="KGF96393.1"/>
    <property type="molecule type" value="Genomic_DNA"/>
</dbReference>
<keyword evidence="1" id="KW-1133">Transmembrane helix</keyword>
<protein>
    <submittedName>
        <fullName evidence="2">Uncharacterized protein</fullName>
    </submittedName>
</protein>
<organism evidence="2 3">
    <name type="scientific">Prochlorococcus marinus str. MIT 9302</name>
    <dbReference type="NCBI Taxonomy" id="74545"/>
    <lineage>
        <taxon>Bacteria</taxon>
        <taxon>Bacillati</taxon>
        <taxon>Cyanobacteriota</taxon>
        <taxon>Cyanophyceae</taxon>
        <taxon>Synechococcales</taxon>
        <taxon>Prochlorococcaceae</taxon>
        <taxon>Prochlorococcus</taxon>
    </lineage>
</organism>
<keyword evidence="1" id="KW-0472">Membrane</keyword>
<dbReference type="RefSeq" id="WP_275040778.1">
    <property type="nucleotide sequence ID" value="NZ_CP138951.1"/>
</dbReference>
<evidence type="ECO:0000313" key="3">
    <source>
        <dbReference type="Proteomes" id="UP000030445"/>
    </source>
</evidence>
<evidence type="ECO:0000313" key="2">
    <source>
        <dbReference type="EMBL" id="KGF96393.1"/>
    </source>
</evidence>
<evidence type="ECO:0000256" key="1">
    <source>
        <dbReference type="SAM" id="Phobius"/>
    </source>
</evidence>
<gene>
    <name evidence="2" type="ORF">EU96_1918</name>
</gene>
<reference evidence="3" key="1">
    <citation type="journal article" date="2014" name="Sci. Data">
        <title>Genomes of diverse isolates of the marine cyanobacterium Prochlorococcus.</title>
        <authorList>
            <person name="Biller S."/>
            <person name="Berube P."/>
            <person name="Thompson J."/>
            <person name="Kelly L."/>
            <person name="Roggensack S."/>
            <person name="Awad L."/>
            <person name="Roache-Johnson K."/>
            <person name="Ding H."/>
            <person name="Giovannoni S.J."/>
            <person name="Moore L.R."/>
            <person name="Chisholm S.W."/>
        </authorList>
    </citation>
    <scope>NUCLEOTIDE SEQUENCE [LARGE SCALE GENOMIC DNA]</scope>
    <source>
        <strain evidence="3">MIT 9302</strain>
    </source>
</reference>
<keyword evidence="1" id="KW-0812">Transmembrane</keyword>
<comment type="caution">
    <text evidence="2">The sequence shown here is derived from an EMBL/GenBank/DDBJ whole genome shotgun (WGS) entry which is preliminary data.</text>
</comment>
<sequence length="42" mass="4517">MLFAKTGQGVDIFSPIGILILFMGVVLTVGFPVAMIKFGRKC</sequence>
<dbReference type="AlphaFoldDB" id="A0A0A2A7K1"/>
<name>A0A0A2A7K1_PROMR</name>
<dbReference type="Proteomes" id="UP000030445">
    <property type="component" value="Unassembled WGS sequence"/>
</dbReference>
<proteinExistence type="predicted"/>
<feature type="transmembrane region" description="Helical" evidence="1">
    <location>
        <begin position="12"/>
        <end position="36"/>
    </location>
</feature>